<name>A0A557RD81_9RHOO</name>
<dbReference type="Pfam" id="PF13681">
    <property type="entry name" value="PilX"/>
    <property type="match status" value="1"/>
</dbReference>
<evidence type="ECO:0008006" key="6">
    <source>
        <dbReference type="Google" id="ProtNLM"/>
    </source>
</evidence>
<accession>A0A557RD81</accession>
<proteinExistence type="predicted"/>
<dbReference type="Proteomes" id="UP000318349">
    <property type="component" value="Unassembled WGS sequence"/>
</dbReference>
<keyword evidence="1" id="KW-0812">Transmembrane</keyword>
<feature type="domain" description="PilX/PilW C-terminal" evidence="2">
    <location>
        <begin position="95"/>
        <end position="186"/>
    </location>
</feature>
<gene>
    <name evidence="4" type="ORF">FHP89_16460</name>
</gene>
<keyword evidence="1" id="KW-1133">Transmembrane helix</keyword>
<organism evidence="4 5">
    <name type="scientific">Denitromonas halophila</name>
    <dbReference type="NCBI Taxonomy" id="1629404"/>
    <lineage>
        <taxon>Bacteria</taxon>
        <taxon>Pseudomonadati</taxon>
        <taxon>Pseudomonadota</taxon>
        <taxon>Betaproteobacteria</taxon>
        <taxon>Rhodocyclales</taxon>
        <taxon>Zoogloeaceae</taxon>
        <taxon>Denitromonas</taxon>
    </lineage>
</organism>
<dbReference type="Pfam" id="PF14341">
    <property type="entry name" value="PilX_N"/>
    <property type="match status" value="1"/>
</dbReference>
<keyword evidence="1" id="KW-0472">Membrane</keyword>
<dbReference type="EMBL" id="VMNI01000017">
    <property type="protein sequence ID" value="TVO73624.1"/>
    <property type="molecule type" value="Genomic_DNA"/>
</dbReference>
<dbReference type="InterPro" id="IPR025205">
    <property type="entry name" value="PilX/PilW_C"/>
</dbReference>
<evidence type="ECO:0000256" key="1">
    <source>
        <dbReference type="SAM" id="Phobius"/>
    </source>
</evidence>
<evidence type="ECO:0000259" key="2">
    <source>
        <dbReference type="Pfam" id="PF13681"/>
    </source>
</evidence>
<protein>
    <recommendedName>
        <fullName evidence="6">Pilus assembly protein PilX</fullName>
    </recommendedName>
</protein>
<feature type="transmembrane region" description="Helical" evidence="1">
    <location>
        <begin position="16"/>
        <end position="37"/>
    </location>
</feature>
<evidence type="ECO:0000259" key="3">
    <source>
        <dbReference type="Pfam" id="PF14341"/>
    </source>
</evidence>
<comment type="caution">
    <text evidence="4">The sequence shown here is derived from an EMBL/GenBank/DDBJ whole genome shotgun (WGS) entry which is preliminary data.</text>
</comment>
<dbReference type="AlphaFoldDB" id="A0A557RD81"/>
<evidence type="ECO:0000313" key="4">
    <source>
        <dbReference type="EMBL" id="TVO73624.1"/>
    </source>
</evidence>
<dbReference type="InterPro" id="IPR025746">
    <property type="entry name" value="PilX_N_dom"/>
</dbReference>
<reference evidence="4 5" key="1">
    <citation type="submission" date="2019-07" db="EMBL/GenBank/DDBJ databases">
        <title>The pathways for chlorine oxyanion respiration interact through the shared metabolite chlorate.</title>
        <authorList>
            <person name="Barnum T.P."/>
            <person name="Cheng Y."/>
            <person name="Hill K.A."/>
            <person name="Lucas L.N."/>
            <person name="Carlson H.K."/>
            <person name="Coates J.D."/>
        </authorList>
    </citation>
    <scope>NUCLEOTIDE SEQUENCE [LARGE SCALE GENOMIC DNA]</scope>
    <source>
        <strain evidence="4 5">SFB-1</strain>
    </source>
</reference>
<evidence type="ECO:0000313" key="5">
    <source>
        <dbReference type="Proteomes" id="UP000318349"/>
    </source>
</evidence>
<sequence length="187" mass="19873">MTPRNHSNKVRTEQSGSALIVGLILLLVMTMLGLTAMQTTSLEERMSGNMRDRDLAAQAAEMALRAGENEALTALNSLSGNGAFSFPSNPAPDESVASNWATTSNVRGWAAGNNLKAMASYTAPLSPAVSYPSFAEAPDYWIEERPGVFSTASLELRPADVRIFDITARSTGASGTSTVILRSTVMQ</sequence>
<feature type="domain" description="Type 4 fimbrial biogenesis protein PilX N-terminal" evidence="3">
    <location>
        <begin position="15"/>
        <end position="65"/>
    </location>
</feature>